<reference evidence="2" key="1">
    <citation type="submission" date="2020-08" db="EMBL/GenBank/DDBJ databases">
        <authorList>
            <person name="Uke A."/>
            <person name="Chhe C."/>
            <person name="Baramee S."/>
            <person name="Kosugi A."/>
        </authorList>
    </citation>
    <scope>NUCLEOTIDE SEQUENCE</scope>
    <source>
        <strain evidence="2">DA-C8</strain>
    </source>
</reference>
<dbReference type="CDD" id="cd06578">
    <property type="entry name" value="HemD"/>
    <property type="match status" value="1"/>
</dbReference>
<evidence type="ECO:0000313" key="3">
    <source>
        <dbReference type="Proteomes" id="UP000654993"/>
    </source>
</evidence>
<keyword evidence="3" id="KW-1185">Reference proteome</keyword>
<dbReference type="PANTHER" id="PTHR40082">
    <property type="entry name" value="BLR5956 PROTEIN"/>
    <property type="match status" value="1"/>
</dbReference>
<proteinExistence type="predicted"/>
<gene>
    <name evidence="2" type="primary">yjjA</name>
    <name evidence="2" type="ORF">PRECH8_13080</name>
</gene>
<name>A0A916QC47_9BACL</name>
<sequence length="272" mass="29976">MKGLQDKHIAVTGGRKGEEISQLIANMGGIAHIRPTQGTVLLDEQQVAPDLKRLLTEGADWLVLTTGIGSQTLLERAEGLGLGEQLIEFMRQVKIAARGYKTRNFLKGLGIEPDVTDDDGSVRGLIRQFAGIPIRGQRFAVQLYGEPSPALQRWLTEEGAVYDEIMPYINTPPPEEELRTFIAEILAGRYDAVACTSALQVHHLFQAAERFGRLEELRARLNGPTLAAAVGRVTAEAMEEWGITRIVQPSNQRMGGMIVELNRYFAGINDQT</sequence>
<dbReference type="Pfam" id="PF02602">
    <property type="entry name" value="HEM4"/>
    <property type="match status" value="1"/>
</dbReference>
<dbReference type="SUPFAM" id="SSF69618">
    <property type="entry name" value="HemD-like"/>
    <property type="match status" value="1"/>
</dbReference>
<dbReference type="EMBL" id="BMAQ01000009">
    <property type="protein sequence ID" value="GFR38012.1"/>
    <property type="molecule type" value="Genomic_DNA"/>
</dbReference>
<dbReference type="AlphaFoldDB" id="A0A916QC47"/>
<dbReference type="GO" id="GO:0004852">
    <property type="term" value="F:uroporphyrinogen-III synthase activity"/>
    <property type="evidence" value="ECO:0007669"/>
    <property type="project" value="InterPro"/>
</dbReference>
<dbReference type="PANTHER" id="PTHR40082:SF1">
    <property type="entry name" value="BLR5956 PROTEIN"/>
    <property type="match status" value="1"/>
</dbReference>
<accession>A0A916QC47</accession>
<dbReference type="Proteomes" id="UP000654993">
    <property type="component" value="Unassembled WGS sequence"/>
</dbReference>
<reference evidence="2" key="2">
    <citation type="journal article" date="2021" name="Data Brief">
        <title>Draft genome sequence data of the facultative, thermophilic, xylanolytic bacterium Paenibacillus sp. strain DA-C8.</title>
        <authorList>
            <person name="Chhe C."/>
            <person name="Uke A."/>
            <person name="Baramee S."/>
            <person name="Ungkulpasvich U."/>
            <person name="Tachaapaikoon C."/>
            <person name="Pason P."/>
            <person name="Waeonukul R."/>
            <person name="Ratanakhanokchai K."/>
            <person name="Kosugi A."/>
        </authorList>
    </citation>
    <scope>NUCLEOTIDE SEQUENCE</scope>
    <source>
        <strain evidence="2">DA-C8</strain>
    </source>
</reference>
<dbReference type="InterPro" id="IPR039793">
    <property type="entry name" value="UROS/Hem4"/>
</dbReference>
<evidence type="ECO:0000313" key="2">
    <source>
        <dbReference type="EMBL" id="GFR38012.1"/>
    </source>
</evidence>
<comment type="caution">
    <text evidence="2">The sequence shown here is derived from an EMBL/GenBank/DDBJ whole genome shotgun (WGS) entry which is preliminary data.</text>
</comment>
<feature type="domain" description="Tetrapyrrole biosynthesis uroporphyrinogen III synthase" evidence="1">
    <location>
        <begin position="19"/>
        <end position="258"/>
    </location>
</feature>
<dbReference type="GO" id="GO:0006780">
    <property type="term" value="P:uroporphyrinogen III biosynthetic process"/>
    <property type="evidence" value="ECO:0007669"/>
    <property type="project" value="InterPro"/>
</dbReference>
<dbReference type="Gene3D" id="3.40.50.10090">
    <property type="match status" value="2"/>
</dbReference>
<dbReference type="RefSeq" id="WP_200966270.1">
    <property type="nucleotide sequence ID" value="NZ_BMAQ01000009.1"/>
</dbReference>
<dbReference type="NCBIfam" id="NF004584">
    <property type="entry name" value="PRK05928.2-1"/>
    <property type="match status" value="1"/>
</dbReference>
<evidence type="ECO:0000259" key="1">
    <source>
        <dbReference type="Pfam" id="PF02602"/>
    </source>
</evidence>
<organism evidence="2 3">
    <name type="scientific">Insulibacter thermoxylanivorax</name>
    <dbReference type="NCBI Taxonomy" id="2749268"/>
    <lineage>
        <taxon>Bacteria</taxon>
        <taxon>Bacillati</taxon>
        <taxon>Bacillota</taxon>
        <taxon>Bacilli</taxon>
        <taxon>Bacillales</taxon>
        <taxon>Paenibacillaceae</taxon>
        <taxon>Insulibacter</taxon>
    </lineage>
</organism>
<protein>
    <recommendedName>
        <fullName evidence="1">Tetrapyrrole biosynthesis uroporphyrinogen III synthase domain-containing protein</fullName>
    </recommendedName>
</protein>
<dbReference type="InterPro" id="IPR003754">
    <property type="entry name" value="4pyrrol_synth_uPrphyn_synth"/>
</dbReference>
<dbReference type="InterPro" id="IPR036108">
    <property type="entry name" value="4pyrrol_syn_uPrphyn_synt_sf"/>
</dbReference>